<evidence type="ECO:0000256" key="4">
    <source>
        <dbReference type="ARBA" id="ARBA00022490"/>
    </source>
</evidence>
<dbReference type="GO" id="GO:0090200">
    <property type="term" value="P:positive regulation of release of cytochrome c from mitochondria"/>
    <property type="evidence" value="ECO:0007669"/>
    <property type="project" value="TreeGrafter"/>
</dbReference>
<evidence type="ECO:0000256" key="1">
    <source>
        <dbReference type="ARBA" id="ARBA00004294"/>
    </source>
</evidence>
<dbReference type="KEGG" id="lcf:127142890"/>
<dbReference type="SUPFAM" id="SSF56854">
    <property type="entry name" value="Bcl-2 inhibitors of programmed cell death"/>
    <property type="match status" value="1"/>
</dbReference>
<dbReference type="InterPro" id="IPR036834">
    <property type="entry name" value="Bcl-2-like_sf"/>
</dbReference>
<name>A0A4W6BTM2_LATCA</name>
<dbReference type="Proteomes" id="UP000694890">
    <property type="component" value="Linkage group LG10"/>
</dbReference>
<dbReference type="Gene3D" id="1.10.437.10">
    <property type="entry name" value="Blc2-like"/>
    <property type="match status" value="1"/>
</dbReference>
<keyword evidence="8" id="KW-0472">Membrane</keyword>
<evidence type="ECO:0000256" key="6">
    <source>
        <dbReference type="ARBA" id="ARBA00022787"/>
    </source>
</evidence>
<evidence type="ECO:0000256" key="3">
    <source>
        <dbReference type="ARBA" id="ARBA00015802"/>
    </source>
</evidence>
<dbReference type="GeneID" id="127142890"/>
<evidence type="ECO:0000313" key="10">
    <source>
        <dbReference type="Proteomes" id="UP000314980"/>
    </source>
</evidence>
<reference evidence="10" key="1">
    <citation type="submission" date="2015-09" db="EMBL/GenBank/DDBJ databases">
        <authorList>
            <person name="Sai Rama Sridatta P."/>
        </authorList>
    </citation>
    <scope>NUCLEOTIDE SEQUENCE [LARGE SCALE GENOMIC DNA]</scope>
</reference>
<dbReference type="GeneTree" id="ENSGT00650000094837"/>
<proteinExistence type="predicted"/>
<dbReference type="InParanoid" id="A0A4W6BTM2"/>
<comment type="subcellular location">
    <subcellularLocation>
        <location evidence="2">Cytoplasm</location>
    </subcellularLocation>
    <subcellularLocation>
        <location evidence="1">Mitochondrion outer membrane</location>
    </subcellularLocation>
</comment>
<keyword evidence="7" id="KW-0496">Mitochondrion</keyword>
<dbReference type="GO" id="GO:0008637">
    <property type="term" value="P:apoptotic mitochondrial changes"/>
    <property type="evidence" value="ECO:0007669"/>
    <property type="project" value="TreeGrafter"/>
</dbReference>
<evidence type="ECO:0000256" key="5">
    <source>
        <dbReference type="ARBA" id="ARBA00022703"/>
    </source>
</evidence>
<evidence type="ECO:0000313" key="9">
    <source>
        <dbReference type="Ensembl" id="ENSLCAP00010004291.1"/>
    </source>
</evidence>
<accession>A0A4W6BTM2</accession>
<dbReference type="PANTHER" id="PTHR35447:SF1">
    <property type="entry name" value="BH3-INTERACTING DOMAIN DEATH AGONIST"/>
    <property type="match status" value="1"/>
</dbReference>
<organism evidence="9 10">
    <name type="scientific">Lates calcarifer</name>
    <name type="common">Barramundi</name>
    <name type="synonym">Holocentrus calcarifer</name>
    <dbReference type="NCBI Taxonomy" id="8187"/>
    <lineage>
        <taxon>Eukaryota</taxon>
        <taxon>Metazoa</taxon>
        <taxon>Chordata</taxon>
        <taxon>Craniata</taxon>
        <taxon>Vertebrata</taxon>
        <taxon>Euteleostomi</taxon>
        <taxon>Actinopterygii</taxon>
        <taxon>Neopterygii</taxon>
        <taxon>Teleostei</taxon>
        <taxon>Neoteleostei</taxon>
        <taxon>Acanthomorphata</taxon>
        <taxon>Carangaria</taxon>
        <taxon>Carangaria incertae sedis</taxon>
        <taxon>Centropomidae</taxon>
        <taxon>Lates</taxon>
    </lineage>
</organism>
<reference evidence="9" key="3">
    <citation type="submission" date="2025-05" db="UniProtKB">
        <authorList>
            <consortium name="Ensembl"/>
        </authorList>
    </citation>
    <scope>IDENTIFICATION</scope>
</reference>
<dbReference type="RefSeq" id="XP_050929491.1">
    <property type="nucleotide sequence ID" value="XM_051073534.1"/>
</dbReference>
<dbReference type="Ensembl" id="ENSLCAT00010004400.1">
    <property type="protein sequence ID" value="ENSLCAP00010004291.1"/>
    <property type="gene ID" value="ENSLCAG00010002188.1"/>
</dbReference>
<keyword evidence="6" id="KW-1000">Mitochondrion outer membrane</keyword>
<dbReference type="AlphaFoldDB" id="A0A4W6BTM2"/>
<reference evidence="11" key="2">
    <citation type="submission" date="2025-04" db="UniProtKB">
        <authorList>
            <consortium name="RefSeq"/>
        </authorList>
    </citation>
    <scope>IDENTIFICATION</scope>
    <source>
        <tissue evidence="11">Brain</tissue>
    </source>
</reference>
<dbReference type="Pfam" id="PF06393">
    <property type="entry name" value="BID"/>
    <property type="match status" value="1"/>
</dbReference>
<dbReference type="InterPro" id="IPR010479">
    <property type="entry name" value="BID"/>
</dbReference>
<keyword evidence="10" id="KW-1185">Reference proteome</keyword>
<dbReference type="GO" id="GO:0005741">
    <property type="term" value="C:mitochondrial outer membrane"/>
    <property type="evidence" value="ECO:0007669"/>
    <property type="project" value="UniProtKB-SubCell"/>
</dbReference>
<dbReference type="GO" id="GO:0005829">
    <property type="term" value="C:cytosol"/>
    <property type="evidence" value="ECO:0007669"/>
    <property type="project" value="TreeGrafter"/>
</dbReference>
<evidence type="ECO:0000256" key="7">
    <source>
        <dbReference type="ARBA" id="ARBA00023128"/>
    </source>
</evidence>
<dbReference type="PANTHER" id="PTHR35447">
    <property type="entry name" value="BH3-INTERACTING DOMAIN DEATH AGONIST"/>
    <property type="match status" value="1"/>
</dbReference>
<dbReference type="Proteomes" id="UP000314980">
    <property type="component" value="Unassembled WGS sequence"/>
</dbReference>
<dbReference type="OrthoDB" id="9941774at2759"/>
<dbReference type="GO" id="GO:2001244">
    <property type="term" value="P:positive regulation of intrinsic apoptotic signaling pathway"/>
    <property type="evidence" value="ECO:0007669"/>
    <property type="project" value="TreeGrafter"/>
</dbReference>
<keyword evidence="4" id="KW-0963">Cytoplasm</keyword>
<sequence length="197" mass="21875">MGDYCNVTGGQNAALVILAFLQADNRNSEYSKELLSLGQELSLTRDINCNGPRIDCLDDGDLETDGHLPSNISVSLNDIQPLVALQRPRNLEDAAAFHVAEELREIAAQLERNVVAQATRHLTRGISASPSDTWKSLITLEVERVMRQCVGLEHLPQERVFMALTLTLVKGVCEQAPHFLRKLFNTALQYINPARAR</sequence>
<dbReference type="GO" id="GO:2001238">
    <property type="term" value="P:positive regulation of extrinsic apoptotic signaling pathway"/>
    <property type="evidence" value="ECO:0007669"/>
    <property type="project" value="TreeGrafter"/>
</dbReference>
<evidence type="ECO:0000313" key="11">
    <source>
        <dbReference type="RefSeq" id="XP_050929491.1"/>
    </source>
</evidence>
<protein>
    <recommendedName>
        <fullName evidence="3">BH3-interacting domain death agonist</fullName>
    </recommendedName>
</protein>
<keyword evidence="5" id="KW-0053">Apoptosis</keyword>
<evidence type="ECO:0000256" key="2">
    <source>
        <dbReference type="ARBA" id="ARBA00004496"/>
    </source>
</evidence>
<gene>
    <name evidence="9 11" type="primary">bida</name>
</gene>
<evidence type="ECO:0000256" key="8">
    <source>
        <dbReference type="ARBA" id="ARBA00023136"/>
    </source>
</evidence>